<dbReference type="AlphaFoldDB" id="A0A9P9H947"/>
<accession>A0A9P9H947</accession>
<gene>
    <name evidence="1" type="ORF">B0J15DRAFT_466854</name>
</gene>
<keyword evidence="2" id="KW-1185">Reference proteome</keyword>
<evidence type="ECO:0000313" key="1">
    <source>
        <dbReference type="EMBL" id="KAH7253011.1"/>
    </source>
</evidence>
<dbReference type="EMBL" id="JAGTJS010000011">
    <property type="protein sequence ID" value="KAH7253011.1"/>
    <property type="molecule type" value="Genomic_DNA"/>
</dbReference>
<dbReference type="OrthoDB" id="5429442at2759"/>
<comment type="caution">
    <text evidence="1">The sequence shown here is derived from an EMBL/GenBank/DDBJ whole genome shotgun (WGS) entry which is preliminary data.</text>
</comment>
<reference evidence="1" key="1">
    <citation type="journal article" date="2021" name="Nat. Commun.">
        <title>Genetic determinants of endophytism in the Arabidopsis root mycobiome.</title>
        <authorList>
            <person name="Mesny F."/>
            <person name="Miyauchi S."/>
            <person name="Thiergart T."/>
            <person name="Pickel B."/>
            <person name="Atanasova L."/>
            <person name="Karlsson M."/>
            <person name="Huettel B."/>
            <person name="Barry K.W."/>
            <person name="Haridas S."/>
            <person name="Chen C."/>
            <person name="Bauer D."/>
            <person name="Andreopoulos W."/>
            <person name="Pangilinan J."/>
            <person name="LaButti K."/>
            <person name="Riley R."/>
            <person name="Lipzen A."/>
            <person name="Clum A."/>
            <person name="Drula E."/>
            <person name="Henrissat B."/>
            <person name="Kohler A."/>
            <person name="Grigoriev I.V."/>
            <person name="Martin F.M."/>
            <person name="Hacquard S."/>
        </authorList>
    </citation>
    <scope>NUCLEOTIDE SEQUENCE</scope>
    <source>
        <strain evidence="1">FSSC 5 MPI-SDFR-AT-0091</strain>
    </source>
</reference>
<sequence length="363" mass="41160">MRKLKVASHDHDKFHLGQFRFKLARLSFPAYDMQLGTYQGTGIGAATWCHLDSEIPSMSELQSTGLIDNTGAHPATLCISRTQFWDDWFMKIVASHPLNLVFRLGSPFSVGHELAKAVDAEPWWSSRRDRMIPPEFRREESIAHELLQGPSIQYTGAENVVTFGSHFTRRGAWPYIDYKWNFTFDWEINFTLRAVNDGGLEIIPEIKVNTLTDYDRVRPYQGWKQCIDNMTEHVKRVLENLKKAIFNDLDEGLKNQQTMHVPAKSSTDLASLSNEDDIWEPDLSAVAHLPARQQPYVHDDSVPAIFHASAIEILSLGLDEEVAEAQRKGGQEAIQAGGSLRPIRRTPSQRCSESCALVQVREN</sequence>
<organism evidence="1 2">
    <name type="scientific">Fusarium solani</name>
    <name type="common">Filamentous fungus</name>
    <dbReference type="NCBI Taxonomy" id="169388"/>
    <lineage>
        <taxon>Eukaryota</taxon>
        <taxon>Fungi</taxon>
        <taxon>Dikarya</taxon>
        <taxon>Ascomycota</taxon>
        <taxon>Pezizomycotina</taxon>
        <taxon>Sordariomycetes</taxon>
        <taxon>Hypocreomycetidae</taxon>
        <taxon>Hypocreales</taxon>
        <taxon>Nectriaceae</taxon>
        <taxon>Fusarium</taxon>
        <taxon>Fusarium solani species complex</taxon>
    </lineage>
</organism>
<dbReference type="Proteomes" id="UP000736672">
    <property type="component" value="Unassembled WGS sequence"/>
</dbReference>
<proteinExistence type="predicted"/>
<name>A0A9P9H947_FUSSL</name>
<evidence type="ECO:0000313" key="2">
    <source>
        <dbReference type="Proteomes" id="UP000736672"/>
    </source>
</evidence>
<protein>
    <submittedName>
        <fullName evidence="1">Uncharacterized protein</fullName>
    </submittedName>
</protein>